<protein>
    <recommendedName>
        <fullName evidence="2">Pyridoxamine 5'-phosphate oxidase N-terminal domain-containing protein</fullName>
    </recommendedName>
</protein>
<evidence type="ECO:0000313" key="3">
    <source>
        <dbReference type="EMBL" id="MBB4022923.1"/>
    </source>
</evidence>
<evidence type="ECO:0000259" key="2">
    <source>
        <dbReference type="Pfam" id="PF01243"/>
    </source>
</evidence>
<comment type="caution">
    <text evidence="3">The sequence shown here is derived from an EMBL/GenBank/DDBJ whole genome shotgun (WGS) entry which is preliminary data.</text>
</comment>
<evidence type="ECO:0000256" key="1">
    <source>
        <dbReference type="SAM" id="Coils"/>
    </source>
</evidence>
<dbReference type="RefSeq" id="WP_054540047.1">
    <property type="nucleotide sequence ID" value="NZ_JACIEQ010000003.1"/>
</dbReference>
<reference evidence="3" key="1">
    <citation type="submission" date="2020-08" db="EMBL/GenBank/DDBJ databases">
        <title>Genomic Encyclopedia of Type Strains, Phase IV (KMG-IV): sequencing the most valuable type-strain genomes for metagenomic binning, comparative biology and taxonomic classification.</title>
        <authorList>
            <person name="Goeker M."/>
        </authorList>
    </citation>
    <scope>NUCLEOTIDE SEQUENCE [LARGE SCALE GENOMIC DNA]</scope>
    <source>
        <strain evidence="3">DSM 105040</strain>
    </source>
</reference>
<accession>A0A840CDJ3</accession>
<name>A0A840CDJ3_9RHOB</name>
<dbReference type="Gene3D" id="2.30.110.10">
    <property type="entry name" value="Electron Transport, Fmn-binding Protein, Chain A"/>
    <property type="match status" value="1"/>
</dbReference>
<dbReference type="Proteomes" id="UP000585681">
    <property type="component" value="Unassembled WGS sequence"/>
</dbReference>
<gene>
    <name evidence="3" type="ORF">GGR17_002742</name>
</gene>
<dbReference type="PANTHER" id="PTHR42815">
    <property type="entry name" value="FAD-BINDING, PUTATIVE (AFU_ORTHOLOGUE AFUA_6G07600)-RELATED"/>
    <property type="match status" value="1"/>
</dbReference>
<organism evidence="3 4">
    <name type="scientific">Actibacterium naphthalenivorans</name>
    <dbReference type="NCBI Taxonomy" id="1614693"/>
    <lineage>
        <taxon>Bacteria</taxon>
        <taxon>Pseudomonadati</taxon>
        <taxon>Pseudomonadota</taxon>
        <taxon>Alphaproteobacteria</taxon>
        <taxon>Rhodobacterales</taxon>
        <taxon>Roseobacteraceae</taxon>
        <taxon>Actibacterium</taxon>
    </lineage>
</organism>
<feature type="domain" description="Pyridoxamine 5'-phosphate oxidase N-terminal" evidence="2">
    <location>
        <begin position="45"/>
        <end position="137"/>
    </location>
</feature>
<dbReference type="AlphaFoldDB" id="A0A840CDJ3"/>
<proteinExistence type="predicted"/>
<keyword evidence="1" id="KW-0175">Coiled coil</keyword>
<dbReference type="SUPFAM" id="SSF50475">
    <property type="entry name" value="FMN-binding split barrel"/>
    <property type="match status" value="1"/>
</dbReference>
<dbReference type="Pfam" id="PF01243">
    <property type="entry name" value="PNPOx_N"/>
    <property type="match status" value="1"/>
</dbReference>
<sequence length="208" mass="23381">MALAFAQIAFTPSVRDQQQRLGSGNYANLLSPERTGGDTLGPAESAFIEERDGFYQATASETGWPYVQFRGGPAGFLRVLNDRTIAYADLRGNRQYISLGNLAANNRISLFLMDYAHARRLKIWGHVHVIERDTLAGRAMPPDLFPAKAERLIVIRVEAFDWNCPRHIPRRFTAGDAIRRIEQLEHQNAQYRAELSAMQARTAGTPRP</sequence>
<dbReference type="PANTHER" id="PTHR42815:SF2">
    <property type="entry name" value="FAD-BINDING, PUTATIVE (AFU_ORTHOLOGUE AFUA_6G07600)-RELATED"/>
    <property type="match status" value="1"/>
</dbReference>
<dbReference type="InterPro" id="IPR011576">
    <property type="entry name" value="Pyridox_Oxase_N"/>
</dbReference>
<dbReference type="EMBL" id="JACIEQ010000003">
    <property type="protein sequence ID" value="MBB4022923.1"/>
    <property type="molecule type" value="Genomic_DNA"/>
</dbReference>
<feature type="coiled-coil region" evidence="1">
    <location>
        <begin position="174"/>
        <end position="201"/>
    </location>
</feature>
<dbReference type="InterPro" id="IPR012349">
    <property type="entry name" value="Split_barrel_FMN-bd"/>
</dbReference>
<evidence type="ECO:0000313" key="4">
    <source>
        <dbReference type="Proteomes" id="UP000585681"/>
    </source>
</evidence>
<keyword evidence="4" id="KW-1185">Reference proteome</keyword>